<keyword evidence="2" id="KW-1003">Cell membrane</keyword>
<feature type="transmembrane region" description="Helical" evidence="6">
    <location>
        <begin position="44"/>
        <end position="63"/>
    </location>
</feature>
<dbReference type="PANTHER" id="PTHR43124">
    <property type="entry name" value="PURINE EFFLUX PUMP PBUE"/>
    <property type="match status" value="1"/>
</dbReference>
<dbReference type="SUPFAM" id="SSF103473">
    <property type="entry name" value="MFS general substrate transporter"/>
    <property type="match status" value="1"/>
</dbReference>
<evidence type="ECO:0000313" key="9">
    <source>
        <dbReference type="Proteomes" id="UP000054314"/>
    </source>
</evidence>
<dbReference type="InterPro" id="IPR011701">
    <property type="entry name" value="MFS"/>
</dbReference>
<feature type="transmembrane region" description="Helical" evidence="6">
    <location>
        <begin position="326"/>
        <end position="345"/>
    </location>
</feature>
<dbReference type="PROSITE" id="PS50850">
    <property type="entry name" value="MFS"/>
    <property type="match status" value="1"/>
</dbReference>
<feature type="transmembrane region" description="Helical" evidence="6">
    <location>
        <begin position="236"/>
        <end position="254"/>
    </location>
</feature>
<feature type="transmembrane region" description="Helical" evidence="6">
    <location>
        <begin position="204"/>
        <end position="224"/>
    </location>
</feature>
<keyword evidence="4 6" id="KW-1133">Transmembrane helix</keyword>
<name>A0A0A0C4C5_9CELL</name>
<dbReference type="GO" id="GO:0022857">
    <property type="term" value="F:transmembrane transporter activity"/>
    <property type="evidence" value="ECO:0007669"/>
    <property type="project" value="InterPro"/>
</dbReference>
<dbReference type="PANTHER" id="PTHR43124:SF3">
    <property type="entry name" value="CHLORAMPHENICOL EFFLUX PUMP RV0191"/>
    <property type="match status" value="1"/>
</dbReference>
<feature type="transmembrane region" description="Helical" evidence="6">
    <location>
        <begin position="357"/>
        <end position="377"/>
    </location>
</feature>
<dbReference type="GO" id="GO:0005886">
    <property type="term" value="C:plasma membrane"/>
    <property type="evidence" value="ECO:0007669"/>
    <property type="project" value="UniProtKB-SubCell"/>
</dbReference>
<feature type="transmembrane region" description="Helical" evidence="6">
    <location>
        <begin position="163"/>
        <end position="183"/>
    </location>
</feature>
<dbReference type="Proteomes" id="UP000054314">
    <property type="component" value="Unassembled WGS sequence"/>
</dbReference>
<keyword evidence="5 6" id="KW-0472">Membrane</keyword>
<protein>
    <submittedName>
        <fullName evidence="8">Arabinose ABC transporter permease</fullName>
    </submittedName>
</protein>
<accession>A0A0A0C4C5</accession>
<evidence type="ECO:0000256" key="4">
    <source>
        <dbReference type="ARBA" id="ARBA00022989"/>
    </source>
</evidence>
<dbReference type="AlphaFoldDB" id="A0A0A0C4C5"/>
<dbReference type="InterPro" id="IPR020846">
    <property type="entry name" value="MFS_dom"/>
</dbReference>
<sequence length="393" mass="39416">MDRHALKVGVGGAAVVGVAFGMARYAYGLTLPDVRTEFGLSELLLGLIASGTFVGYLAALLAVPSLTARRGPRAPTTVGGICGVVGATTVALAPSPWILAAGAVVSGSAAGWVWAPYSDIVTRIAARRHQPTLLAVITTGTSLGLVALAATGVLGSLTSWRLTWAGIAVAAAVAALVNLRAVPRLDAGRRTSGTPRRSPWRREMAPPLIYAVVYFVAITAYFTYASEAVRSGGLPASASPGLFAVIGIGGLIGLRTGRMTRAVGPRAVGAGGVLVVGGALVLLSAGRASLPLVLASALLFGAGYMVGSSLLAIWTAQAVPDRPGDGFTIALVVGAVVSIATPAAMGTLIPTLGLPTMLVAVAAVVTLGASTLALPALRPTPGEPGPDRRGRQG</sequence>
<evidence type="ECO:0000256" key="5">
    <source>
        <dbReference type="ARBA" id="ARBA00023136"/>
    </source>
</evidence>
<organism evidence="8 9">
    <name type="scientific">Cellulomonas bogoriensis 69B4 = DSM 16987</name>
    <dbReference type="NCBI Taxonomy" id="1386082"/>
    <lineage>
        <taxon>Bacteria</taxon>
        <taxon>Bacillati</taxon>
        <taxon>Actinomycetota</taxon>
        <taxon>Actinomycetes</taxon>
        <taxon>Micrococcales</taxon>
        <taxon>Cellulomonadaceae</taxon>
        <taxon>Cellulomonas</taxon>
    </lineage>
</organism>
<feature type="transmembrane region" description="Helical" evidence="6">
    <location>
        <begin position="99"/>
        <end position="121"/>
    </location>
</feature>
<evidence type="ECO:0000259" key="7">
    <source>
        <dbReference type="PROSITE" id="PS50850"/>
    </source>
</evidence>
<dbReference type="InterPro" id="IPR036259">
    <property type="entry name" value="MFS_trans_sf"/>
</dbReference>
<reference evidence="8 9" key="1">
    <citation type="submission" date="2013-08" db="EMBL/GenBank/DDBJ databases">
        <title>Genome sequencing of Cellulomonas bogoriensis 69B4.</title>
        <authorList>
            <person name="Chen F."/>
            <person name="Li Y."/>
            <person name="Wang G."/>
        </authorList>
    </citation>
    <scope>NUCLEOTIDE SEQUENCE [LARGE SCALE GENOMIC DNA]</scope>
    <source>
        <strain evidence="8 9">69B4</strain>
    </source>
</reference>
<evidence type="ECO:0000256" key="6">
    <source>
        <dbReference type="SAM" id="Phobius"/>
    </source>
</evidence>
<feature type="transmembrane region" description="Helical" evidence="6">
    <location>
        <begin position="266"/>
        <end position="286"/>
    </location>
</feature>
<comment type="caution">
    <text evidence="8">The sequence shown here is derived from an EMBL/GenBank/DDBJ whole genome shotgun (WGS) entry which is preliminary data.</text>
</comment>
<feature type="transmembrane region" description="Helical" evidence="6">
    <location>
        <begin position="292"/>
        <end position="314"/>
    </location>
</feature>
<keyword evidence="3 6" id="KW-0812">Transmembrane</keyword>
<evidence type="ECO:0000256" key="1">
    <source>
        <dbReference type="ARBA" id="ARBA00004651"/>
    </source>
</evidence>
<dbReference type="EMBL" id="AXCZ01000009">
    <property type="protein sequence ID" value="KGM14209.1"/>
    <property type="molecule type" value="Genomic_DNA"/>
</dbReference>
<comment type="subcellular location">
    <subcellularLocation>
        <location evidence="1">Cell membrane</location>
        <topology evidence="1">Multi-pass membrane protein</topology>
    </subcellularLocation>
</comment>
<keyword evidence="9" id="KW-1185">Reference proteome</keyword>
<gene>
    <name evidence="8" type="ORF">N869_01325</name>
</gene>
<feature type="domain" description="Major facilitator superfamily (MFS) profile" evidence="7">
    <location>
        <begin position="1"/>
        <end position="378"/>
    </location>
</feature>
<evidence type="ECO:0000313" key="8">
    <source>
        <dbReference type="EMBL" id="KGM14209.1"/>
    </source>
</evidence>
<proteinExistence type="predicted"/>
<feature type="transmembrane region" description="Helical" evidence="6">
    <location>
        <begin position="133"/>
        <end position="157"/>
    </location>
</feature>
<dbReference type="Gene3D" id="1.20.1250.20">
    <property type="entry name" value="MFS general substrate transporter like domains"/>
    <property type="match status" value="1"/>
</dbReference>
<dbReference type="RefSeq" id="WP_198025926.1">
    <property type="nucleotide sequence ID" value="NZ_AXCZ01000009.1"/>
</dbReference>
<feature type="transmembrane region" description="Helical" evidence="6">
    <location>
        <begin position="75"/>
        <end position="93"/>
    </location>
</feature>
<dbReference type="InterPro" id="IPR050189">
    <property type="entry name" value="MFS_Efflux_Transporters"/>
</dbReference>
<evidence type="ECO:0000256" key="3">
    <source>
        <dbReference type="ARBA" id="ARBA00022692"/>
    </source>
</evidence>
<dbReference type="Pfam" id="PF07690">
    <property type="entry name" value="MFS_1"/>
    <property type="match status" value="1"/>
</dbReference>
<evidence type="ECO:0000256" key="2">
    <source>
        <dbReference type="ARBA" id="ARBA00022475"/>
    </source>
</evidence>